<feature type="transmembrane region" description="Helical" evidence="1">
    <location>
        <begin position="49"/>
        <end position="70"/>
    </location>
</feature>
<feature type="transmembrane region" description="Helical" evidence="1">
    <location>
        <begin position="91"/>
        <end position="116"/>
    </location>
</feature>
<name>A0ABV6RGG4_9MICO</name>
<dbReference type="Proteomes" id="UP001589793">
    <property type="component" value="Unassembled WGS sequence"/>
</dbReference>
<evidence type="ECO:0000313" key="3">
    <source>
        <dbReference type="Proteomes" id="UP001589793"/>
    </source>
</evidence>
<dbReference type="EMBL" id="JBHLSV010000039">
    <property type="protein sequence ID" value="MFC0676086.1"/>
    <property type="molecule type" value="Genomic_DNA"/>
</dbReference>
<organism evidence="2 3">
    <name type="scientific">Brachybacterium hainanense</name>
    <dbReference type="NCBI Taxonomy" id="1541174"/>
    <lineage>
        <taxon>Bacteria</taxon>
        <taxon>Bacillati</taxon>
        <taxon>Actinomycetota</taxon>
        <taxon>Actinomycetes</taxon>
        <taxon>Micrococcales</taxon>
        <taxon>Dermabacteraceae</taxon>
        <taxon>Brachybacterium</taxon>
    </lineage>
</organism>
<dbReference type="RefSeq" id="WP_376983130.1">
    <property type="nucleotide sequence ID" value="NZ_JBHLSV010000039.1"/>
</dbReference>
<gene>
    <name evidence="2" type="ORF">ACFFF6_19215</name>
</gene>
<reference evidence="2 3" key="1">
    <citation type="submission" date="2024-09" db="EMBL/GenBank/DDBJ databases">
        <authorList>
            <person name="Sun Q."/>
            <person name="Mori K."/>
        </authorList>
    </citation>
    <scope>NUCLEOTIDE SEQUENCE [LARGE SCALE GENOMIC DNA]</scope>
    <source>
        <strain evidence="2 3">CICC 10874</strain>
    </source>
</reference>
<accession>A0ABV6RGG4</accession>
<feature type="transmembrane region" description="Helical" evidence="1">
    <location>
        <begin position="136"/>
        <end position="163"/>
    </location>
</feature>
<comment type="caution">
    <text evidence="2">The sequence shown here is derived from an EMBL/GenBank/DDBJ whole genome shotgun (WGS) entry which is preliminary data.</text>
</comment>
<proteinExistence type="predicted"/>
<evidence type="ECO:0000313" key="2">
    <source>
        <dbReference type="EMBL" id="MFC0676086.1"/>
    </source>
</evidence>
<keyword evidence="1" id="KW-1133">Transmembrane helix</keyword>
<keyword evidence="1" id="KW-0812">Transmembrane</keyword>
<evidence type="ECO:0000256" key="1">
    <source>
        <dbReference type="SAM" id="Phobius"/>
    </source>
</evidence>
<sequence>MRPQPWARMLTLLAVLAPVPSIIWRLLMLAGADLGFAEAQLFRTDPRGVSYVLALCVIEAAVCLACWGLIRPWGERLPRWLPGLGGRVIPRLLPTAVGLAGTLALVMILAPLLWSFGGAWLGITEAWTPTDGMTPAQSLLLGVMYAPFFLWPVPVAGAVVGYWRRREPLSRTPGSDVPAEG</sequence>
<keyword evidence="1" id="KW-0472">Membrane</keyword>
<protein>
    <submittedName>
        <fullName evidence="2">Uncharacterized protein</fullName>
    </submittedName>
</protein>
<keyword evidence="3" id="KW-1185">Reference proteome</keyword>